<name>A0ABT0FCC5_9MICO</name>
<reference evidence="1 2" key="1">
    <citation type="submission" date="2021-06" db="EMBL/GenBank/DDBJ databases">
        <title>Genome-based taxonomic framework of Microbacterium strains isolated from marine environment, the description of four new species and reclassification of four preexisting species.</title>
        <authorList>
            <person name="Lee S.D."/>
            <person name="Kim S.-M."/>
            <person name="Byeon Y.-S."/>
            <person name="Yang H.L."/>
            <person name="Kim I.S."/>
        </authorList>
    </citation>
    <scope>NUCLEOTIDE SEQUENCE [LARGE SCALE GENOMIC DNA]</scope>
    <source>
        <strain evidence="1 2">SSW1-49</strain>
    </source>
</reference>
<dbReference type="PIRSF" id="PIRSF015736">
    <property type="entry name" value="MI"/>
    <property type="match status" value="1"/>
</dbReference>
<dbReference type="PANTHER" id="PTHR40267:SF1">
    <property type="entry name" value="BLR3294 PROTEIN"/>
    <property type="match status" value="1"/>
</dbReference>
<dbReference type="InterPro" id="IPR053714">
    <property type="entry name" value="Iso_Racemase_Enz_sf"/>
</dbReference>
<dbReference type="PANTHER" id="PTHR40267">
    <property type="entry name" value="BLR3294 PROTEIN"/>
    <property type="match status" value="1"/>
</dbReference>
<proteinExistence type="predicted"/>
<organism evidence="1 2">
    <name type="scientific">Microbacterium croceum</name>
    <dbReference type="NCBI Taxonomy" id="2851645"/>
    <lineage>
        <taxon>Bacteria</taxon>
        <taxon>Bacillati</taxon>
        <taxon>Actinomycetota</taxon>
        <taxon>Actinomycetes</taxon>
        <taxon>Micrococcales</taxon>
        <taxon>Microbacteriaceae</taxon>
        <taxon>Microbacterium</taxon>
    </lineage>
</organism>
<evidence type="ECO:0000313" key="2">
    <source>
        <dbReference type="Proteomes" id="UP001300096"/>
    </source>
</evidence>
<dbReference type="RefSeq" id="WP_247629131.1">
    <property type="nucleotide sequence ID" value="NZ_JAHWXN010000001.1"/>
</dbReference>
<keyword evidence="2" id="KW-1185">Reference proteome</keyword>
<accession>A0ABT0FCC5</accession>
<dbReference type="Gene3D" id="3.40.50.12500">
    <property type="match status" value="1"/>
</dbReference>
<dbReference type="InterPro" id="IPR026286">
    <property type="entry name" value="MaiA/AMDase"/>
</dbReference>
<comment type="caution">
    <text evidence="1">The sequence shown here is derived from an EMBL/GenBank/DDBJ whole genome shotgun (WGS) entry which is preliminary data.</text>
</comment>
<evidence type="ECO:0000313" key="1">
    <source>
        <dbReference type="EMBL" id="MCK2035721.1"/>
    </source>
</evidence>
<dbReference type="Proteomes" id="UP001300096">
    <property type="component" value="Unassembled WGS sequence"/>
</dbReference>
<sequence>MYAKKARIGLLIPSLNVVAEQDFFRLLPDGYQAISTRIRFEGGGKAGLARMNEEVSSGTSLLVTAGVDAVGFICTSGSFIDGPEGEQKLIESIRSELPETTPVITTSYAIVDALKHMDISRIALVTPYGDDLNALEVDYFQSAGLDVKRFASLYVGAAVEAGRQDDDAAYNLARQFDRDDLDAIVISCTNLPAIDAIDRLEKETGLPVITSNQATLWQLLRALGWSGSLPGYGALLRDNL</sequence>
<gene>
    <name evidence="1" type="ORF">KZC51_06185</name>
</gene>
<dbReference type="EMBL" id="JAHWXN010000001">
    <property type="protein sequence ID" value="MCK2035721.1"/>
    <property type="molecule type" value="Genomic_DNA"/>
</dbReference>
<dbReference type="Pfam" id="PF17645">
    <property type="entry name" value="Amdase"/>
    <property type="match status" value="1"/>
</dbReference>
<protein>
    <submittedName>
        <fullName evidence="1">Aspartate/glutamate racemase family protein</fullName>
    </submittedName>
</protein>